<reference evidence="3 4" key="1">
    <citation type="submission" date="2020-01" db="EMBL/GenBank/DDBJ databases">
        <title>Investigation of new actinobacteria for the biodesulphurisation of diesel fuel.</title>
        <authorList>
            <person name="Athi Narayanan S.M."/>
        </authorList>
    </citation>
    <scope>NUCLEOTIDE SEQUENCE [LARGE SCALE GENOMIC DNA]</scope>
    <source>
        <strain evidence="3 4">213E</strain>
    </source>
</reference>
<dbReference type="Pfam" id="PF01643">
    <property type="entry name" value="Acyl-ACP_TE"/>
    <property type="match status" value="1"/>
</dbReference>
<dbReference type="RefSeq" id="WP_059035505.1">
    <property type="nucleotide sequence ID" value="NZ_JAADZU010000056.1"/>
</dbReference>
<protein>
    <submittedName>
        <fullName evidence="3">Acyl-ACP thioesterase</fullName>
    </submittedName>
</protein>
<keyword evidence="4" id="KW-1185">Reference proteome</keyword>
<proteinExistence type="predicted"/>
<dbReference type="InterPro" id="IPR050563">
    <property type="entry name" value="4-hydroxybenzoyl-CoA_TE"/>
</dbReference>
<dbReference type="PANTHER" id="PTHR31793:SF24">
    <property type="entry name" value="LONG-CHAIN ACYL-COA THIOESTERASE FADM"/>
    <property type="match status" value="1"/>
</dbReference>
<sequence length="259" mass="29207">MTSLTSGLPDISPTAHPFDVTYRVRIDDCDPTMTVTLAGVARYLQDIAMDMIDQSPFGATNPFWILRRNIIDVIEPITWPGDVDITRWCSASSTRWVDMRQRITGTPAQTPFNPDVRPNGHIETESFCINVTRDGRPARITDDMLEDLNSGVTETRLRWHSMNPTDVPDDAATALFPLRAGDFDMFEHMNNAAYWHAVESQLTDHRDLLSRPHRAVIEYLKPVPITDHVTIRSATTDHGVSLWIFSDQVLCTTVTITAL</sequence>
<organism evidence="3 4">
    <name type="scientific">Gordonia desulfuricans</name>
    <dbReference type="NCBI Taxonomy" id="89051"/>
    <lineage>
        <taxon>Bacteria</taxon>
        <taxon>Bacillati</taxon>
        <taxon>Actinomycetota</taxon>
        <taxon>Actinomycetes</taxon>
        <taxon>Mycobacteriales</taxon>
        <taxon>Gordoniaceae</taxon>
        <taxon>Gordonia</taxon>
    </lineage>
</organism>
<evidence type="ECO:0000259" key="2">
    <source>
        <dbReference type="Pfam" id="PF20791"/>
    </source>
</evidence>
<dbReference type="Pfam" id="PF20791">
    <property type="entry name" value="Acyl-ACP_TE_C"/>
    <property type="match status" value="1"/>
</dbReference>
<dbReference type="Proteomes" id="UP000466307">
    <property type="component" value="Unassembled WGS sequence"/>
</dbReference>
<feature type="domain" description="Acyl-ACP thioesterase N-terminal hotdog" evidence="1">
    <location>
        <begin position="18"/>
        <end position="107"/>
    </location>
</feature>
<evidence type="ECO:0000313" key="3">
    <source>
        <dbReference type="EMBL" id="NDK91088.1"/>
    </source>
</evidence>
<name>A0A7K3LS57_9ACTN</name>
<feature type="domain" description="Acyl-ACP thioesterase-like C-terminal" evidence="2">
    <location>
        <begin position="172"/>
        <end position="235"/>
    </location>
</feature>
<dbReference type="InterPro" id="IPR029069">
    <property type="entry name" value="HotDog_dom_sf"/>
</dbReference>
<gene>
    <name evidence="3" type="ORF">GYA93_16080</name>
</gene>
<dbReference type="AlphaFoldDB" id="A0A7K3LS57"/>
<evidence type="ECO:0000313" key="4">
    <source>
        <dbReference type="Proteomes" id="UP000466307"/>
    </source>
</evidence>
<dbReference type="Gene3D" id="3.10.129.10">
    <property type="entry name" value="Hotdog Thioesterase"/>
    <property type="match status" value="1"/>
</dbReference>
<dbReference type="InterPro" id="IPR049427">
    <property type="entry name" value="Acyl-ACP_TE_C"/>
</dbReference>
<evidence type="ECO:0000259" key="1">
    <source>
        <dbReference type="Pfam" id="PF01643"/>
    </source>
</evidence>
<dbReference type="GO" id="GO:0006633">
    <property type="term" value="P:fatty acid biosynthetic process"/>
    <property type="evidence" value="ECO:0007669"/>
    <property type="project" value="InterPro"/>
</dbReference>
<accession>A0A7K3LS57</accession>
<dbReference type="PANTHER" id="PTHR31793">
    <property type="entry name" value="4-HYDROXYBENZOYL-COA THIOESTERASE FAMILY MEMBER"/>
    <property type="match status" value="1"/>
</dbReference>
<dbReference type="SUPFAM" id="SSF54637">
    <property type="entry name" value="Thioesterase/thiol ester dehydrase-isomerase"/>
    <property type="match status" value="2"/>
</dbReference>
<dbReference type="InterPro" id="IPR002864">
    <property type="entry name" value="Acyl-ACP_thioesterase_NHD"/>
</dbReference>
<dbReference type="EMBL" id="JAADZU010000056">
    <property type="protein sequence ID" value="NDK91088.1"/>
    <property type="molecule type" value="Genomic_DNA"/>
</dbReference>
<comment type="caution">
    <text evidence="3">The sequence shown here is derived from an EMBL/GenBank/DDBJ whole genome shotgun (WGS) entry which is preliminary data.</text>
</comment>
<dbReference type="GO" id="GO:0047617">
    <property type="term" value="F:fatty acyl-CoA hydrolase activity"/>
    <property type="evidence" value="ECO:0007669"/>
    <property type="project" value="TreeGrafter"/>
</dbReference>